<dbReference type="Proteomes" id="UP000199657">
    <property type="component" value="Unassembled WGS sequence"/>
</dbReference>
<evidence type="ECO:0000259" key="1">
    <source>
        <dbReference type="Pfam" id="PF10544"/>
    </source>
</evidence>
<protein>
    <submittedName>
        <fullName evidence="2">T5orf172 domain-containing protein</fullName>
    </submittedName>
</protein>
<accession>A0A1H8S437</accession>
<proteinExistence type="predicted"/>
<sequence>MVETTNLYILIFPERRAIKIGKANDIHNRTQALKRWWGEADYEASYYLSAPARLIFELEKCLHFLLSQYAVLYEEGDGRTEIFSIDALDVALKQIDLYSSSNPNIEGLKKGVPRPILATTPPQLRSKHTETIRKSKAMVEGVTRTAAQFDRINRLIIILLRRQSRIPYQYDVIDDCVYFRFRLSKKAAARLNPDNLIHYFRFNIEDLNGRSAINCCSVTEVEDVMQFRVHLLSENKDGPKDELFAYFATQSKFLLKKLPQCSLAATSPIPMLDGSQVLKDLLQNQENGMF</sequence>
<dbReference type="AlphaFoldDB" id="A0A1H8S437"/>
<keyword evidence="3" id="KW-1185">Reference proteome</keyword>
<dbReference type="OrthoDB" id="7065138at2"/>
<evidence type="ECO:0000313" key="2">
    <source>
        <dbReference type="EMBL" id="SEO73317.1"/>
    </source>
</evidence>
<reference evidence="2 3" key="1">
    <citation type="submission" date="2016-10" db="EMBL/GenBank/DDBJ databases">
        <authorList>
            <person name="de Groot N.N."/>
        </authorList>
    </citation>
    <scope>NUCLEOTIDE SEQUENCE [LARGE SCALE GENOMIC DNA]</scope>
    <source>
        <strain evidence="2 3">CGMCC 1.6291</strain>
    </source>
</reference>
<name>A0A1H8S437_9GAMM</name>
<evidence type="ECO:0000313" key="3">
    <source>
        <dbReference type="Proteomes" id="UP000199657"/>
    </source>
</evidence>
<dbReference type="Pfam" id="PF10544">
    <property type="entry name" value="T5orf172"/>
    <property type="match status" value="1"/>
</dbReference>
<dbReference type="RefSeq" id="WP_139209166.1">
    <property type="nucleotide sequence ID" value="NZ_FOEG01000002.1"/>
</dbReference>
<dbReference type="EMBL" id="FOEG01000002">
    <property type="protein sequence ID" value="SEO73317.1"/>
    <property type="molecule type" value="Genomic_DNA"/>
</dbReference>
<dbReference type="InterPro" id="IPR018306">
    <property type="entry name" value="Phage_T5_Orf172_DNA-bd"/>
</dbReference>
<organism evidence="2 3">
    <name type="scientific">Aquisalimonas asiatica</name>
    <dbReference type="NCBI Taxonomy" id="406100"/>
    <lineage>
        <taxon>Bacteria</taxon>
        <taxon>Pseudomonadati</taxon>
        <taxon>Pseudomonadota</taxon>
        <taxon>Gammaproteobacteria</taxon>
        <taxon>Chromatiales</taxon>
        <taxon>Ectothiorhodospiraceae</taxon>
        <taxon>Aquisalimonas</taxon>
    </lineage>
</organism>
<gene>
    <name evidence="2" type="ORF">SAMN04488052_102461</name>
</gene>
<feature type="domain" description="Bacteriophage T5 Orf172 DNA-binding" evidence="1">
    <location>
        <begin position="16"/>
        <end position="90"/>
    </location>
</feature>